<dbReference type="Pfam" id="PF01420">
    <property type="entry name" value="Methylase_S"/>
    <property type="match status" value="2"/>
</dbReference>
<dbReference type="OrthoDB" id="9795776at2"/>
<evidence type="ECO:0000313" key="5">
    <source>
        <dbReference type="EMBL" id="QDX92207.1"/>
    </source>
</evidence>
<evidence type="ECO:0000256" key="3">
    <source>
        <dbReference type="ARBA" id="ARBA00023125"/>
    </source>
</evidence>
<sequence>MKNNHKPEIRFPGYTGDWEQRKLGDLADFSKGNGYSKSDLTDEGKPVILYGRLYTKYETVIESIDTFTIEKEKSVISKGNEVIVPASGETSEDISRASAVSKPGIILGGDLNIVRPSNEIDPVFLALTISNGKQQKELSKRAQGKSVVHLHNSDLKEVNLLFPKKEEQTKIGNFFKKLDETIALHQQELTTFKQTKQGFLQKMFPKEGESVPEVRFLGFTGDWEQRKLGELADFSKGNGYSKSDLTDKGKPIILYGRLYTKYETVIDSVDTFTIEKEKSVLSKGNEVIIPSSGETSEDISRASVVSRPGIILGGDLNIVHPIIDIDPVFLAVTISNGKQQKELSRRAQGKSVVHLYNSDLKEVNLFFPKKDEQVKIGSFFKQLDGIIALHQRELDALKETKKAFLQKMFV</sequence>
<keyword evidence="2" id="KW-0680">Restriction system</keyword>
<proteinExistence type="inferred from homology"/>
<keyword evidence="5" id="KW-0378">Hydrolase</keyword>
<name>A0A518V5D8_BRELA</name>
<reference evidence="5 6" key="1">
    <citation type="submission" date="2018-11" db="EMBL/GenBank/DDBJ databases">
        <title>Phylogenetic determinants of toxin gene distribution in genomes of Brevibacillus laterosporus.</title>
        <authorList>
            <person name="Glare T.R."/>
            <person name="Durrant A."/>
            <person name="Berry C."/>
            <person name="Palma L."/>
            <person name="Ormskirk M."/>
            <person name="Cox M.O."/>
        </authorList>
    </citation>
    <scope>NUCLEOTIDE SEQUENCE [LARGE SCALE GENOMIC DNA]</scope>
    <source>
        <strain evidence="5 6">1821L</strain>
    </source>
</reference>
<dbReference type="REBASE" id="364103">
    <property type="entry name" value="S.Bla1821LORF7445P"/>
</dbReference>
<comment type="similarity">
    <text evidence="1">Belongs to the type-I restriction system S methylase family.</text>
</comment>
<accession>A0A518V5D8</accession>
<evidence type="ECO:0000259" key="4">
    <source>
        <dbReference type="Pfam" id="PF01420"/>
    </source>
</evidence>
<keyword evidence="5" id="KW-0255">Endonuclease</keyword>
<organism evidence="5 6">
    <name type="scientific">Brevibacillus laterosporus</name>
    <name type="common">Bacillus laterosporus</name>
    <dbReference type="NCBI Taxonomy" id="1465"/>
    <lineage>
        <taxon>Bacteria</taxon>
        <taxon>Bacillati</taxon>
        <taxon>Bacillota</taxon>
        <taxon>Bacilli</taxon>
        <taxon>Bacillales</taxon>
        <taxon>Paenibacillaceae</taxon>
        <taxon>Brevibacillus</taxon>
    </lineage>
</organism>
<dbReference type="GO" id="GO:0004519">
    <property type="term" value="F:endonuclease activity"/>
    <property type="evidence" value="ECO:0007669"/>
    <property type="project" value="UniProtKB-KW"/>
</dbReference>
<dbReference type="Gene3D" id="3.90.220.20">
    <property type="entry name" value="DNA methylase specificity domains"/>
    <property type="match status" value="2"/>
</dbReference>
<dbReference type="SUPFAM" id="SSF116734">
    <property type="entry name" value="DNA methylase specificity domain"/>
    <property type="match status" value="2"/>
</dbReference>
<dbReference type="GO" id="GO:0009307">
    <property type="term" value="P:DNA restriction-modification system"/>
    <property type="evidence" value="ECO:0007669"/>
    <property type="project" value="UniProtKB-KW"/>
</dbReference>
<dbReference type="EMBL" id="CP033464">
    <property type="protein sequence ID" value="QDX92207.1"/>
    <property type="molecule type" value="Genomic_DNA"/>
</dbReference>
<dbReference type="InterPro" id="IPR052021">
    <property type="entry name" value="Type-I_RS_S_subunit"/>
</dbReference>
<dbReference type="GO" id="GO:0003677">
    <property type="term" value="F:DNA binding"/>
    <property type="evidence" value="ECO:0007669"/>
    <property type="project" value="UniProtKB-KW"/>
</dbReference>
<dbReference type="Gene3D" id="1.10.287.1120">
    <property type="entry name" value="Bipartite methylase S protein"/>
    <property type="match status" value="1"/>
</dbReference>
<gene>
    <name evidence="5" type="ORF">EEL30_07450</name>
</gene>
<feature type="domain" description="Type I restriction modification DNA specificity" evidence="4">
    <location>
        <begin position="222"/>
        <end position="398"/>
    </location>
</feature>
<dbReference type="InterPro" id="IPR044946">
    <property type="entry name" value="Restrct_endonuc_typeI_TRD_sf"/>
</dbReference>
<dbReference type="PANTHER" id="PTHR30408">
    <property type="entry name" value="TYPE-1 RESTRICTION ENZYME ECOKI SPECIFICITY PROTEIN"/>
    <property type="match status" value="1"/>
</dbReference>
<dbReference type="Proteomes" id="UP000319432">
    <property type="component" value="Chromosome"/>
</dbReference>
<dbReference type="PANTHER" id="PTHR30408:SF12">
    <property type="entry name" value="TYPE I RESTRICTION ENZYME MJAVIII SPECIFICITY SUBUNIT"/>
    <property type="match status" value="1"/>
</dbReference>
<keyword evidence="3" id="KW-0238">DNA-binding</keyword>
<protein>
    <submittedName>
        <fullName evidence="5">Restriction endonuclease subunit S</fullName>
    </submittedName>
</protein>
<feature type="domain" description="Type I restriction modification DNA specificity" evidence="4">
    <location>
        <begin position="17"/>
        <end position="190"/>
    </location>
</feature>
<keyword evidence="5" id="KW-0540">Nuclease</keyword>
<evidence type="ECO:0000256" key="2">
    <source>
        <dbReference type="ARBA" id="ARBA00022747"/>
    </source>
</evidence>
<evidence type="ECO:0000313" key="6">
    <source>
        <dbReference type="Proteomes" id="UP000319432"/>
    </source>
</evidence>
<keyword evidence="6" id="KW-1185">Reference proteome</keyword>
<dbReference type="AlphaFoldDB" id="A0A518V5D8"/>
<evidence type="ECO:0000256" key="1">
    <source>
        <dbReference type="ARBA" id="ARBA00010923"/>
    </source>
</evidence>
<dbReference type="InterPro" id="IPR000055">
    <property type="entry name" value="Restrct_endonuc_typeI_TRD"/>
</dbReference>